<evidence type="ECO:0000256" key="1">
    <source>
        <dbReference type="SAM" id="MobiDB-lite"/>
    </source>
</evidence>
<name>A0A1J8QWP1_9AGAM</name>
<organism evidence="2 3">
    <name type="scientific">Rhizopogon vesiculosus</name>
    <dbReference type="NCBI Taxonomy" id="180088"/>
    <lineage>
        <taxon>Eukaryota</taxon>
        <taxon>Fungi</taxon>
        <taxon>Dikarya</taxon>
        <taxon>Basidiomycota</taxon>
        <taxon>Agaricomycotina</taxon>
        <taxon>Agaricomycetes</taxon>
        <taxon>Agaricomycetidae</taxon>
        <taxon>Boletales</taxon>
        <taxon>Suillineae</taxon>
        <taxon>Rhizopogonaceae</taxon>
        <taxon>Rhizopogon</taxon>
    </lineage>
</organism>
<proteinExistence type="predicted"/>
<comment type="caution">
    <text evidence="2">The sequence shown here is derived from an EMBL/GenBank/DDBJ whole genome shotgun (WGS) entry which is preliminary data.</text>
</comment>
<sequence length="59" mass="6459">MIGQPQMWYTGCVGLADKQLLMLSRWMERPSQTSLRGRTVDGPDNSEAAAAYTSAQGEP</sequence>
<feature type="region of interest" description="Disordered" evidence="1">
    <location>
        <begin position="30"/>
        <end position="59"/>
    </location>
</feature>
<protein>
    <submittedName>
        <fullName evidence="2">Uncharacterized protein</fullName>
    </submittedName>
</protein>
<reference evidence="2 3" key="1">
    <citation type="submission" date="2016-03" db="EMBL/GenBank/DDBJ databases">
        <title>Comparative genomics of the ectomycorrhizal sister species Rhizopogon vinicolor and Rhizopogon vesiculosus (Basidiomycota: Boletales) reveals a divergence of the mating type B locus.</title>
        <authorList>
            <person name="Mujic A.B."/>
            <person name="Kuo A."/>
            <person name="Tritt A."/>
            <person name="Lipzen A."/>
            <person name="Chen C."/>
            <person name="Johnson J."/>
            <person name="Sharma A."/>
            <person name="Barry K."/>
            <person name="Grigoriev I.V."/>
            <person name="Spatafora J.W."/>
        </authorList>
    </citation>
    <scope>NUCLEOTIDE SEQUENCE [LARGE SCALE GENOMIC DNA]</scope>
    <source>
        <strain evidence="2 3">AM-OR11-056</strain>
    </source>
</reference>
<keyword evidence="3" id="KW-1185">Reference proteome</keyword>
<gene>
    <name evidence="2" type="ORF">AZE42_09191</name>
</gene>
<evidence type="ECO:0000313" key="2">
    <source>
        <dbReference type="EMBL" id="OJA17880.1"/>
    </source>
</evidence>
<dbReference type="AlphaFoldDB" id="A0A1J8QWP1"/>
<dbReference type="EMBL" id="LVVM01001786">
    <property type="protein sequence ID" value="OJA17880.1"/>
    <property type="molecule type" value="Genomic_DNA"/>
</dbReference>
<evidence type="ECO:0000313" key="3">
    <source>
        <dbReference type="Proteomes" id="UP000183567"/>
    </source>
</evidence>
<dbReference type="Proteomes" id="UP000183567">
    <property type="component" value="Unassembled WGS sequence"/>
</dbReference>
<accession>A0A1J8QWP1</accession>